<dbReference type="RefSeq" id="WP_086202918.1">
    <property type="nucleotide sequence ID" value="NZ_NEGB01000002.1"/>
</dbReference>
<sequence length="143" mass="16555">MKQLLITAIFTLCSISVSHAYNNTANRPNWLKEKIPTEKLLELINQIEGNSDDDVKQLDLWDNTENDQDSDHFKKKKMQVACKVKGDLVDMDNLITFQSKFYPELKQLITEKSKNDLFKMLNSPDMPTNKECLTVDIFVDDLL</sequence>
<reference evidence="2 3" key="1">
    <citation type="submission" date="2017-04" db="EMBL/GenBank/DDBJ databases">
        <title>High diversity of culturable Acinetobacter species in natural soil and water ecosystems.</title>
        <authorList>
            <person name="Nemec A."/>
            <person name="Radolfova-Krizova L."/>
        </authorList>
    </citation>
    <scope>NUCLEOTIDE SEQUENCE [LARGE SCALE GENOMIC DNA]</scope>
    <source>
        <strain evidence="2 3">ANC 4999</strain>
    </source>
</reference>
<evidence type="ECO:0000256" key="1">
    <source>
        <dbReference type="SAM" id="SignalP"/>
    </source>
</evidence>
<feature type="chain" id="PRO_5013322640" evidence="1">
    <location>
        <begin position="21"/>
        <end position="143"/>
    </location>
</feature>
<dbReference type="EMBL" id="NEGB01000002">
    <property type="protein sequence ID" value="OTG66674.1"/>
    <property type="molecule type" value="Genomic_DNA"/>
</dbReference>
<dbReference type="Proteomes" id="UP000242765">
    <property type="component" value="Unassembled WGS sequence"/>
</dbReference>
<protein>
    <submittedName>
        <fullName evidence="2">Uncharacterized protein</fullName>
    </submittedName>
</protein>
<name>A0A1Y3CJP2_9GAMM</name>
<feature type="signal peptide" evidence="1">
    <location>
        <begin position="1"/>
        <end position="20"/>
    </location>
</feature>
<organism evidence="2 3">
    <name type="scientific">Acinetobacter silvestris</name>
    <dbReference type="NCBI Taxonomy" id="1977882"/>
    <lineage>
        <taxon>Bacteria</taxon>
        <taxon>Pseudomonadati</taxon>
        <taxon>Pseudomonadota</taxon>
        <taxon>Gammaproteobacteria</taxon>
        <taxon>Moraxellales</taxon>
        <taxon>Moraxellaceae</taxon>
        <taxon>Acinetobacter</taxon>
    </lineage>
</organism>
<gene>
    <name evidence="2" type="ORF">B9T28_05370</name>
</gene>
<proteinExistence type="predicted"/>
<dbReference type="AlphaFoldDB" id="A0A1Y3CJP2"/>
<evidence type="ECO:0000313" key="2">
    <source>
        <dbReference type="EMBL" id="OTG66674.1"/>
    </source>
</evidence>
<evidence type="ECO:0000313" key="3">
    <source>
        <dbReference type="Proteomes" id="UP000242765"/>
    </source>
</evidence>
<keyword evidence="3" id="KW-1185">Reference proteome</keyword>
<accession>A0A1Y3CJP2</accession>
<keyword evidence="1" id="KW-0732">Signal</keyword>
<comment type="caution">
    <text evidence="2">The sequence shown here is derived from an EMBL/GenBank/DDBJ whole genome shotgun (WGS) entry which is preliminary data.</text>
</comment>